<dbReference type="RefSeq" id="WP_406697294.1">
    <property type="nucleotide sequence ID" value="NZ_CP155447.1"/>
</dbReference>
<feature type="transmembrane region" description="Helical" evidence="7">
    <location>
        <begin position="198"/>
        <end position="219"/>
    </location>
</feature>
<dbReference type="EMBL" id="CP155447">
    <property type="protein sequence ID" value="XBH04525.1"/>
    <property type="molecule type" value="Genomic_DNA"/>
</dbReference>
<keyword evidence="2" id="KW-1003">Cell membrane</keyword>
<gene>
    <name evidence="8" type="ORF">V5E97_00485</name>
</gene>
<feature type="transmembrane region" description="Helical" evidence="7">
    <location>
        <begin position="231"/>
        <end position="251"/>
    </location>
</feature>
<dbReference type="AlphaFoldDB" id="A0AAU7CH26"/>
<name>A0AAU7CH26_9BACT</name>
<dbReference type="NCBIfam" id="TIGR00765">
    <property type="entry name" value="yihY_not_rbn"/>
    <property type="match status" value="1"/>
</dbReference>
<dbReference type="PANTHER" id="PTHR30213:SF0">
    <property type="entry name" value="UPF0761 MEMBRANE PROTEIN YIHY"/>
    <property type="match status" value="1"/>
</dbReference>
<evidence type="ECO:0000256" key="2">
    <source>
        <dbReference type="ARBA" id="ARBA00022475"/>
    </source>
</evidence>
<evidence type="ECO:0000256" key="4">
    <source>
        <dbReference type="ARBA" id="ARBA00022989"/>
    </source>
</evidence>
<feature type="transmembrane region" description="Helical" evidence="7">
    <location>
        <begin position="38"/>
        <end position="64"/>
    </location>
</feature>
<dbReference type="PIRSF" id="PIRSF035875">
    <property type="entry name" value="RNase_BN"/>
    <property type="match status" value="1"/>
</dbReference>
<dbReference type="InterPro" id="IPR017039">
    <property type="entry name" value="Virul_fac_BrkB"/>
</dbReference>
<evidence type="ECO:0000256" key="3">
    <source>
        <dbReference type="ARBA" id="ARBA00022692"/>
    </source>
</evidence>
<organism evidence="8">
    <name type="scientific">Singulisphaera sp. Ch08</name>
    <dbReference type="NCBI Taxonomy" id="3120278"/>
    <lineage>
        <taxon>Bacteria</taxon>
        <taxon>Pseudomonadati</taxon>
        <taxon>Planctomycetota</taxon>
        <taxon>Planctomycetia</taxon>
        <taxon>Isosphaerales</taxon>
        <taxon>Isosphaeraceae</taxon>
        <taxon>Singulisphaera</taxon>
    </lineage>
</organism>
<accession>A0AAU7CH26</accession>
<keyword evidence="5 7" id="KW-0472">Membrane</keyword>
<dbReference type="PANTHER" id="PTHR30213">
    <property type="entry name" value="INNER MEMBRANE PROTEIN YHJD"/>
    <property type="match status" value="1"/>
</dbReference>
<reference evidence="8" key="1">
    <citation type="submission" date="2024-05" db="EMBL/GenBank/DDBJ databases">
        <title>Planctomycetes of the genus Singulisphaera possess chitinolytic capabilities.</title>
        <authorList>
            <person name="Ivanova A."/>
        </authorList>
    </citation>
    <scope>NUCLEOTIDE SEQUENCE</scope>
    <source>
        <strain evidence="8">Ch08T</strain>
    </source>
</reference>
<feature type="compositionally biased region" description="Basic and acidic residues" evidence="6">
    <location>
        <begin position="314"/>
        <end position="327"/>
    </location>
</feature>
<keyword evidence="3 7" id="KW-0812">Transmembrane</keyword>
<dbReference type="Pfam" id="PF03631">
    <property type="entry name" value="Virul_fac_BrkB"/>
    <property type="match status" value="1"/>
</dbReference>
<feature type="transmembrane region" description="Helical" evidence="7">
    <location>
        <begin position="263"/>
        <end position="285"/>
    </location>
</feature>
<feature type="transmembrane region" description="Helical" evidence="7">
    <location>
        <begin position="156"/>
        <end position="178"/>
    </location>
</feature>
<proteinExistence type="predicted"/>
<evidence type="ECO:0000256" key="5">
    <source>
        <dbReference type="ARBA" id="ARBA00023136"/>
    </source>
</evidence>
<evidence type="ECO:0000256" key="6">
    <source>
        <dbReference type="SAM" id="MobiDB-lite"/>
    </source>
</evidence>
<feature type="region of interest" description="Disordered" evidence="6">
    <location>
        <begin position="302"/>
        <end position="327"/>
    </location>
</feature>
<protein>
    <submittedName>
        <fullName evidence="8">YihY/virulence factor BrkB family protein</fullName>
    </submittedName>
</protein>
<evidence type="ECO:0000313" key="8">
    <source>
        <dbReference type="EMBL" id="XBH04525.1"/>
    </source>
</evidence>
<feature type="transmembrane region" description="Helical" evidence="7">
    <location>
        <begin position="116"/>
        <end position="136"/>
    </location>
</feature>
<sequence>MFLPLRLREALTLGGLSVRELIVRTWGKIQEHEILTRAAAVAFYAMLALVPFLGLVLTLVVQLLPDLTGRTGNTVGVANLTVEKLDSTLMTMFPKEAYGVIKDQIVRIQADSHLGLISFGLAVTIWLASSLFLAVIDAMNRIYGVTETRPIWKLRFTAIMMTLIQAIILVGSLLAIVAWPQILNWMGLSEPAKVVATIIQWIVVFLMVSVSFALTFYVGPDAEQHWEWITPGSLIGTIVFLVQTFGFRVYVQNFANYNQAYGSLGGVMVLLFWFWLSSVVVLTAAEQNKIIENASPLGKSFGQKFDNPTSPDFESMKPERSSREGIA</sequence>
<evidence type="ECO:0000256" key="7">
    <source>
        <dbReference type="SAM" id="Phobius"/>
    </source>
</evidence>
<evidence type="ECO:0000256" key="1">
    <source>
        <dbReference type="ARBA" id="ARBA00004651"/>
    </source>
</evidence>
<keyword evidence="4 7" id="KW-1133">Transmembrane helix</keyword>
<dbReference type="GO" id="GO:0005886">
    <property type="term" value="C:plasma membrane"/>
    <property type="evidence" value="ECO:0007669"/>
    <property type="project" value="UniProtKB-SubCell"/>
</dbReference>
<comment type="subcellular location">
    <subcellularLocation>
        <location evidence="1">Cell membrane</location>
        <topology evidence="1">Multi-pass membrane protein</topology>
    </subcellularLocation>
</comment>